<organism evidence="2 3">
    <name type="scientific">Microvirga lupini</name>
    <dbReference type="NCBI Taxonomy" id="420324"/>
    <lineage>
        <taxon>Bacteria</taxon>
        <taxon>Pseudomonadati</taxon>
        <taxon>Pseudomonadota</taxon>
        <taxon>Alphaproteobacteria</taxon>
        <taxon>Hyphomicrobiales</taxon>
        <taxon>Methylobacteriaceae</taxon>
        <taxon>Microvirga</taxon>
    </lineage>
</organism>
<gene>
    <name evidence="2" type="ORF">FHR70_000541</name>
</gene>
<protein>
    <submittedName>
        <fullName evidence="2">Uncharacterized protein</fullName>
    </submittedName>
</protein>
<dbReference type="EMBL" id="JACHWB010000001">
    <property type="protein sequence ID" value="MBB3017501.1"/>
    <property type="molecule type" value="Genomic_DNA"/>
</dbReference>
<dbReference type="AlphaFoldDB" id="A0A7W4VHW0"/>
<feature type="compositionally biased region" description="Basic and acidic residues" evidence="1">
    <location>
        <begin position="64"/>
        <end position="73"/>
    </location>
</feature>
<evidence type="ECO:0000313" key="2">
    <source>
        <dbReference type="EMBL" id="MBB3017501.1"/>
    </source>
</evidence>
<proteinExistence type="predicted"/>
<feature type="compositionally biased region" description="Gly residues" evidence="1">
    <location>
        <begin position="81"/>
        <end position="90"/>
    </location>
</feature>
<feature type="region of interest" description="Disordered" evidence="1">
    <location>
        <begin position="64"/>
        <end position="90"/>
    </location>
</feature>
<dbReference type="Proteomes" id="UP000532010">
    <property type="component" value="Unassembled WGS sequence"/>
</dbReference>
<evidence type="ECO:0000256" key="1">
    <source>
        <dbReference type="SAM" id="MobiDB-lite"/>
    </source>
</evidence>
<comment type="caution">
    <text evidence="2">The sequence shown here is derived from an EMBL/GenBank/DDBJ whole genome shotgun (WGS) entry which is preliminary data.</text>
</comment>
<dbReference type="RefSeq" id="WP_183446859.1">
    <property type="nucleotide sequence ID" value="NZ_JACHWB010000001.1"/>
</dbReference>
<sequence length="90" mass="9788">MGAPIQRLWHHVSHWPLLNAFLAQAPAPGPPETPDPAALDRIPVTFKECEGVCEPTAEQIEAQERERTERFKGDQLLPVMGIGGGTPSPP</sequence>
<evidence type="ECO:0000313" key="3">
    <source>
        <dbReference type="Proteomes" id="UP000532010"/>
    </source>
</evidence>
<accession>A0A7W4VHW0</accession>
<name>A0A7W4VHW0_9HYPH</name>
<keyword evidence="3" id="KW-1185">Reference proteome</keyword>
<reference evidence="2 3" key="1">
    <citation type="submission" date="2020-08" db="EMBL/GenBank/DDBJ databases">
        <title>The Agave Microbiome: Exploring the role of microbial communities in plant adaptations to desert environments.</title>
        <authorList>
            <person name="Partida-Martinez L.P."/>
        </authorList>
    </citation>
    <scope>NUCLEOTIDE SEQUENCE [LARGE SCALE GENOMIC DNA]</scope>
    <source>
        <strain evidence="2 3">AT3.9</strain>
    </source>
</reference>